<dbReference type="PROSITE" id="PS00122">
    <property type="entry name" value="CARBOXYLESTERASE_B_1"/>
    <property type="match status" value="1"/>
</dbReference>
<evidence type="ECO:0000313" key="5">
    <source>
        <dbReference type="EMBL" id="PTI49749.1"/>
    </source>
</evidence>
<dbReference type="Gene3D" id="3.40.50.1820">
    <property type="entry name" value="alpha/beta hydrolase"/>
    <property type="match status" value="1"/>
</dbReference>
<dbReference type="Pfam" id="PF00135">
    <property type="entry name" value="COesterase"/>
    <property type="match status" value="1"/>
</dbReference>
<dbReference type="GO" id="GO:0016787">
    <property type="term" value="F:hydrolase activity"/>
    <property type="evidence" value="ECO:0007669"/>
    <property type="project" value="UniProtKB-KW"/>
</dbReference>
<dbReference type="PANTHER" id="PTHR45237:SF2">
    <property type="entry name" value="POSSIBLE PARA-NITROBENZYL ESTERASE"/>
    <property type="match status" value="1"/>
</dbReference>
<proteinExistence type="inferred from homology"/>
<dbReference type="PROSITE" id="PS00941">
    <property type="entry name" value="CARBOXYLESTERASE_B_2"/>
    <property type="match status" value="1"/>
</dbReference>
<evidence type="ECO:0000256" key="2">
    <source>
        <dbReference type="ARBA" id="ARBA00022801"/>
    </source>
</evidence>
<accession>A0A2T4PXW6</accession>
<gene>
    <name evidence="5" type="ORF">BU085_11305</name>
</gene>
<feature type="domain" description="Carboxylesterase type B" evidence="4">
    <location>
        <begin position="11"/>
        <end position="319"/>
    </location>
</feature>
<comment type="caution">
    <text evidence="5">The sequence shown here is derived from an EMBL/GenBank/DDBJ whole genome shotgun (WGS) entry which is preliminary data.</text>
</comment>
<dbReference type="PANTHER" id="PTHR45237">
    <property type="entry name" value="POSSIBLE PARA-NITROBENZYL ESTERASE"/>
    <property type="match status" value="1"/>
</dbReference>
<comment type="similarity">
    <text evidence="1 3">Belongs to the type-B carboxylesterase/lipase family.</text>
</comment>
<dbReference type="InterPro" id="IPR019819">
    <property type="entry name" value="Carboxylesterase_B_CS"/>
</dbReference>
<name>A0A2T4PXW6_STAWA</name>
<dbReference type="InterPro" id="IPR029058">
    <property type="entry name" value="AB_hydrolase_fold"/>
</dbReference>
<sequence>MVVNITLNNRIVKGIYSNKNDIDTFLGIRYAHLMHGRFKHSELITSLPKSIDATFINHIPPQPYNQLEDFFSSDVSFHFNQFTQDEDCLYLNIWRRHHSQNKHRPVIIYFYGGGFVNGHGSAELYQPQSVVKQEDVIVVTFNYRLGVWGFLDWSFFKSNYDCNNGLSDQINAIKWVHQHIKDFGGDPNNITLMGQSAGSMSIMALMQLPETEPYFHKVMLLSGTLRLDNQKIGHEKAQRFSEIIAEQYPNSTITSLTTENIKDIMNLDQSSRGKSKGLELIYAPIQTSSMTMDNPNFSKPIFVSYTQHEGDIYIKNESRKLSPERFVKAMAFNGVEIEVSDAISAQQQSTCITEYIFQQPAHDFLKSISHNPNRWLASFQWHQPNSTNYHSAYHILDMIFWFGHLDILKANGLDVTTHERELSMEMIHDLAYFARFSSMPWLPYQVCHTTPHIYE</sequence>
<dbReference type="InterPro" id="IPR002018">
    <property type="entry name" value="CarbesteraseB"/>
</dbReference>
<keyword evidence="2 3" id="KW-0378">Hydrolase</keyword>
<evidence type="ECO:0000313" key="6">
    <source>
        <dbReference type="Proteomes" id="UP000240717"/>
    </source>
</evidence>
<dbReference type="EC" id="3.1.1.-" evidence="3"/>
<reference evidence="5 6" key="1">
    <citation type="journal article" date="2016" name="Front. Microbiol.">
        <title>Comprehensive Phylogenetic Analysis of Bovine Non-aureus Staphylococci Species Based on Whole-Genome Sequencing.</title>
        <authorList>
            <person name="Naushad S."/>
            <person name="Barkema H.W."/>
            <person name="Luby C."/>
            <person name="Condas L.A."/>
            <person name="Nobrega D.B."/>
            <person name="Carson D.A."/>
            <person name="De Buck J."/>
        </authorList>
    </citation>
    <scope>NUCLEOTIDE SEQUENCE [LARGE SCALE GENOMIC DNA]</scope>
    <source>
        <strain evidence="5 6">SNUC 2993</strain>
    </source>
</reference>
<organism evidence="5 6">
    <name type="scientific">Staphylococcus warneri</name>
    <dbReference type="NCBI Taxonomy" id="1292"/>
    <lineage>
        <taxon>Bacteria</taxon>
        <taxon>Bacillati</taxon>
        <taxon>Bacillota</taxon>
        <taxon>Bacilli</taxon>
        <taxon>Bacillales</taxon>
        <taxon>Staphylococcaceae</taxon>
        <taxon>Staphylococcus</taxon>
    </lineage>
</organism>
<evidence type="ECO:0000259" key="4">
    <source>
        <dbReference type="Pfam" id="PF00135"/>
    </source>
</evidence>
<dbReference type="AlphaFoldDB" id="A0A2T4PXW6"/>
<protein>
    <recommendedName>
        <fullName evidence="3">Carboxylic ester hydrolase</fullName>
        <ecNumber evidence="3">3.1.1.-</ecNumber>
    </recommendedName>
</protein>
<evidence type="ECO:0000256" key="1">
    <source>
        <dbReference type="ARBA" id="ARBA00005964"/>
    </source>
</evidence>
<dbReference type="SUPFAM" id="SSF53474">
    <property type="entry name" value="alpha/beta-Hydrolases"/>
    <property type="match status" value="1"/>
</dbReference>
<dbReference type="EMBL" id="PZEV01000051">
    <property type="protein sequence ID" value="PTI49749.1"/>
    <property type="molecule type" value="Genomic_DNA"/>
</dbReference>
<evidence type="ECO:0000256" key="3">
    <source>
        <dbReference type="RuleBase" id="RU361235"/>
    </source>
</evidence>
<dbReference type="Proteomes" id="UP000240717">
    <property type="component" value="Unassembled WGS sequence"/>
</dbReference>
<dbReference type="InterPro" id="IPR019826">
    <property type="entry name" value="Carboxylesterase_B_AS"/>
</dbReference>